<reference evidence="7 8" key="1">
    <citation type="journal article" date="2012" name="J. Bacteriol.">
        <title>Genome sequence of Lactobacillus mucosae LM1, isolated from piglet feces.</title>
        <authorList>
            <person name="Lee J.H."/>
            <person name="Valeriano V.D."/>
            <person name="Shin Y.R."/>
            <person name="Chae J.P."/>
            <person name="Kim G.B."/>
            <person name="Ham J.S."/>
            <person name="Chun J."/>
            <person name="Kang D.K."/>
        </authorList>
    </citation>
    <scope>NUCLEOTIDE SEQUENCE [LARGE SCALE GENOMIC DNA]</scope>
    <source>
        <strain evidence="7 8">LM1</strain>
    </source>
</reference>
<dbReference type="KEGG" id="lmu:LBLM1_04130"/>
<keyword evidence="5" id="KW-0460">Magnesium</keyword>
<dbReference type="Gene3D" id="1.10.600.10">
    <property type="entry name" value="Farnesyl Diphosphate Synthase"/>
    <property type="match status" value="1"/>
</dbReference>
<dbReference type="GO" id="GO:0004659">
    <property type="term" value="F:prenyltransferase activity"/>
    <property type="evidence" value="ECO:0007669"/>
    <property type="project" value="InterPro"/>
</dbReference>
<proteinExistence type="inferred from homology"/>
<dbReference type="HOGENOM" id="CLU_014015_2_0_9"/>
<dbReference type="PROSITE" id="PS00723">
    <property type="entry name" value="POLYPRENYL_SYNTHASE_1"/>
    <property type="match status" value="1"/>
</dbReference>
<dbReference type="PROSITE" id="PS00444">
    <property type="entry name" value="POLYPRENYL_SYNTHASE_2"/>
    <property type="match status" value="1"/>
</dbReference>
<evidence type="ECO:0000256" key="2">
    <source>
        <dbReference type="ARBA" id="ARBA00006706"/>
    </source>
</evidence>
<name>A0A0D4CK99_LIMMU</name>
<evidence type="ECO:0000256" key="3">
    <source>
        <dbReference type="ARBA" id="ARBA00022679"/>
    </source>
</evidence>
<dbReference type="Pfam" id="PF00348">
    <property type="entry name" value="polyprenyl_synt"/>
    <property type="match status" value="1"/>
</dbReference>
<dbReference type="GO" id="GO:0008299">
    <property type="term" value="P:isoprenoid biosynthetic process"/>
    <property type="evidence" value="ECO:0007669"/>
    <property type="project" value="InterPro"/>
</dbReference>
<evidence type="ECO:0000256" key="6">
    <source>
        <dbReference type="RuleBase" id="RU004466"/>
    </source>
</evidence>
<protein>
    <submittedName>
        <fullName evidence="7">Farnesyl pyrophosphate synthetase</fullName>
    </submittedName>
</protein>
<comment type="similarity">
    <text evidence="2 6">Belongs to the FPP/GGPP synthase family.</text>
</comment>
<dbReference type="Proteomes" id="UP000003645">
    <property type="component" value="Chromosome"/>
</dbReference>
<evidence type="ECO:0000256" key="5">
    <source>
        <dbReference type="ARBA" id="ARBA00022842"/>
    </source>
</evidence>
<evidence type="ECO:0000256" key="1">
    <source>
        <dbReference type="ARBA" id="ARBA00001946"/>
    </source>
</evidence>
<dbReference type="STRING" id="1130798.LBLM1_04130"/>
<organism evidence="7 8">
    <name type="scientific">Limosilactobacillus mucosae LM1</name>
    <dbReference type="NCBI Taxonomy" id="1130798"/>
    <lineage>
        <taxon>Bacteria</taxon>
        <taxon>Bacillati</taxon>
        <taxon>Bacillota</taxon>
        <taxon>Bacilli</taxon>
        <taxon>Lactobacillales</taxon>
        <taxon>Lactobacillaceae</taxon>
        <taxon>Limosilactobacillus</taxon>
    </lineage>
</organism>
<dbReference type="OrthoDB" id="9805316at2"/>
<evidence type="ECO:0000256" key="4">
    <source>
        <dbReference type="ARBA" id="ARBA00022723"/>
    </source>
</evidence>
<accession>A0A0D4CK99</accession>
<dbReference type="RefSeq" id="WP_006499255.1">
    <property type="nucleotide sequence ID" value="NZ_CP011013.1"/>
</dbReference>
<dbReference type="GO" id="GO:0046872">
    <property type="term" value="F:metal ion binding"/>
    <property type="evidence" value="ECO:0007669"/>
    <property type="project" value="UniProtKB-KW"/>
</dbReference>
<evidence type="ECO:0000313" key="7">
    <source>
        <dbReference type="EMBL" id="AJT50316.1"/>
    </source>
</evidence>
<dbReference type="CDD" id="cd00685">
    <property type="entry name" value="Trans_IPPS_HT"/>
    <property type="match status" value="1"/>
</dbReference>
<dbReference type="InterPro" id="IPR000092">
    <property type="entry name" value="Polyprenyl_synt"/>
</dbReference>
<evidence type="ECO:0000313" key="8">
    <source>
        <dbReference type="Proteomes" id="UP000003645"/>
    </source>
</evidence>
<dbReference type="SUPFAM" id="SSF48576">
    <property type="entry name" value="Terpenoid synthases"/>
    <property type="match status" value="1"/>
</dbReference>
<dbReference type="SFLD" id="SFLDS00005">
    <property type="entry name" value="Isoprenoid_Synthase_Type_I"/>
    <property type="match status" value="1"/>
</dbReference>
<keyword evidence="4" id="KW-0479">Metal-binding</keyword>
<dbReference type="PANTHER" id="PTHR12001">
    <property type="entry name" value="GERANYLGERANYL PYROPHOSPHATE SYNTHASE"/>
    <property type="match status" value="1"/>
</dbReference>
<gene>
    <name evidence="7" type="ORF">LBLM1_04130</name>
</gene>
<sequence>MINSFQIQTKRLIGSELKQVRQLIDTRLQCRNPELAQALQQMASHGGKFLRPTLLLLVARAAVPKDWTSATRSRLIQLGASIEILHMATLIHDDIIDDSPKRRGQVSVQTQFGKDTAVYAGDLLFTQFFELLIANLANDEYLQINALAMKKILDGELGQMALRYHQQQQIIQYLRNVNGKTAALFQLAASEGAHFAGADRQTTAYAARFGQNLGIAFQMIDDLLDYTDQGKLNKPVMQDLATGVYSLPLLMALQQPATAKELQPLLEQPLTHAIEQQIKTIVINSGALDEARQLAQRFTQKADQWLAKLPDSPAQRLLGQLTQQLMQRTI</sequence>
<comment type="cofactor">
    <cofactor evidence="1">
        <name>Mg(2+)</name>
        <dbReference type="ChEBI" id="CHEBI:18420"/>
    </cofactor>
</comment>
<keyword evidence="8" id="KW-1185">Reference proteome</keyword>
<dbReference type="EMBL" id="CP011013">
    <property type="protein sequence ID" value="AJT50316.1"/>
    <property type="molecule type" value="Genomic_DNA"/>
</dbReference>
<keyword evidence="3 6" id="KW-0808">Transferase</keyword>
<dbReference type="InterPro" id="IPR008949">
    <property type="entry name" value="Isoprenoid_synthase_dom_sf"/>
</dbReference>
<dbReference type="PANTHER" id="PTHR12001:SF69">
    <property type="entry name" value="ALL TRANS-POLYPRENYL-DIPHOSPHATE SYNTHASE PDSS1"/>
    <property type="match status" value="1"/>
</dbReference>
<dbReference type="InterPro" id="IPR033749">
    <property type="entry name" value="Polyprenyl_synt_CS"/>
</dbReference>
<dbReference type="AlphaFoldDB" id="A0A0D4CK99"/>